<dbReference type="OrthoDB" id="964059at2"/>
<name>A0A4R5DRM6_9BACT</name>
<evidence type="ECO:0000313" key="2">
    <source>
        <dbReference type="Proteomes" id="UP000294850"/>
    </source>
</evidence>
<dbReference type="RefSeq" id="WP_131956836.1">
    <property type="nucleotide sequence ID" value="NZ_SMFL01000002.1"/>
</dbReference>
<organism evidence="1 2">
    <name type="scientific">Dyadobacter psychrotolerans</name>
    <dbReference type="NCBI Taxonomy" id="2541721"/>
    <lineage>
        <taxon>Bacteria</taxon>
        <taxon>Pseudomonadati</taxon>
        <taxon>Bacteroidota</taxon>
        <taxon>Cytophagia</taxon>
        <taxon>Cytophagales</taxon>
        <taxon>Spirosomataceae</taxon>
        <taxon>Dyadobacter</taxon>
    </lineage>
</organism>
<gene>
    <name evidence="1" type="ORF">E0F88_03990</name>
</gene>
<proteinExistence type="predicted"/>
<dbReference type="EMBL" id="SMFL01000002">
    <property type="protein sequence ID" value="TDE17072.1"/>
    <property type="molecule type" value="Genomic_DNA"/>
</dbReference>
<keyword evidence="2" id="KW-1185">Reference proteome</keyword>
<protein>
    <submittedName>
        <fullName evidence="1">Uncharacterized protein</fullName>
    </submittedName>
</protein>
<sequence length="76" mass="8818">MFRKIFVAESASQLTINLPMEYLHKGIEVIAFEVEEDFNSVALAKKTAARNAIQFFKTLQIDMSDFKFDRDEANKR</sequence>
<evidence type="ECO:0000313" key="1">
    <source>
        <dbReference type="EMBL" id="TDE17072.1"/>
    </source>
</evidence>
<dbReference type="Proteomes" id="UP000294850">
    <property type="component" value="Unassembled WGS sequence"/>
</dbReference>
<accession>A0A4R5DRM6</accession>
<comment type="caution">
    <text evidence="1">The sequence shown here is derived from an EMBL/GenBank/DDBJ whole genome shotgun (WGS) entry which is preliminary data.</text>
</comment>
<reference evidence="1 2" key="1">
    <citation type="submission" date="2019-03" db="EMBL/GenBank/DDBJ databases">
        <title>Dyadobacter AR-3-6 sp. nov., isolated from arctic soil.</title>
        <authorList>
            <person name="Chaudhary D.K."/>
        </authorList>
    </citation>
    <scope>NUCLEOTIDE SEQUENCE [LARGE SCALE GENOMIC DNA]</scope>
    <source>
        <strain evidence="1 2">AR-3-6</strain>
    </source>
</reference>
<dbReference type="AlphaFoldDB" id="A0A4R5DRM6"/>